<evidence type="ECO:0000313" key="2">
    <source>
        <dbReference type="EMBL" id="MDT8900377.1"/>
    </source>
</evidence>
<dbReference type="Gene3D" id="3.40.50.10400">
    <property type="entry name" value="Hypothetical protein PA1492"/>
    <property type="match status" value="1"/>
</dbReference>
<reference evidence="2 3" key="1">
    <citation type="submission" date="2023-07" db="EMBL/GenBank/DDBJ databases">
        <title>The novel representative of Negativicutes class, Anaeroselena agilis gen. nov. sp. nov.</title>
        <authorList>
            <person name="Prokofeva M.I."/>
            <person name="Elcheninov A.G."/>
            <person name="Klyukina A."/>
            <person name="Kublanov I.V."/>
            <person name="Frolov E.N."/>
            <person name="Podosokorskaya O.A."/>
        </authorList>
    </citation>
    <scope>NUCLEOTIDE SEQUENCE [LARGE SCALE GENOMIC DNA]</scope>
    <source>
        <strain evidence="2 3">4137-cl</strain>
    </source>
</reference>
<sequence length="111" mass="12412">MQDKKLIYIASPLKGDIERNIRRAIGYCRYVYAQGGIPLAPHVIFTQFLEDGIPADREAGRAMGLTLLAKCQELWAFGEPLSEGMKAEIAAAEAKGIKVRRFNDRCEPLEM</sequence>
<protein>
    <recommendedName>
        <fullName evidence="1">DUF7768 domain-containing protein</fullName>
    </recommendedName>
</protein>
<dbReference type="Proteomes" id="UP001254848">
    <property type="component" value="Unassembled WGS sequence"/>
</dbReference>
<dbReference type="EMBL" id="JAUOZS010000001">
    <property type="protein sequence ID" value="MDT8900377.1"/>
    <property type="molecule type" value="Genomic_DNA"/>
</dbReference>
<proteinExistence type="predicted"/>
<accession>A0ABU3NW43</accession>
<keyword evidence="3" id="KW-1185">Reference proteome</keyword>
<organism evidence="2 3">
    <name type="scientific">Anaeroselena agilis</name>
    <dbReference type="NCBI Taxonomy" id="3063788"/>
    <lineage>
        <taxon>Bacteria</taxon>
        <taxon>Bacillati</taxon>
        <taxon>Bacillota</taxon>
        <taxon>Negativicutes</taxon>
        <taxon>Acetonemataceae</taxon>
        <taxon>Anaeroselena</taxon>
    </lineage>
</organism>
<feature type="domain" description="DUF7768" evidence="1">
    <location>
        <begin position="5"/>
        <end position="102"/>
    </location>
</feature>
<gene>
    <name evidence="2" type="ORF">Q4T40_03865</name>
</gene>
<name>A0ABU3NW43_9FIRM</name>
<evidence type="ECO:0000313" key="3">
    <source>
        <dbReference type="Proteomes" id="UP001254848"/>
    </source>
</evidence>
<dbReference type="RefSeq" id="WP_413778925.1">
    <property type="nucleotide sequence ID" value="NZ_JAUOZS010000001.1"/>
</dbReference>
<evidence type="ECO:0000259" key="1">
    <source>
        <dbReference type="Pfam" id="PF24963"/>
    </source>
</evidence>
<dbReference type="Pfam" id="PF24963">
    <property type="entry name" value="DUF7768"/>
    <property type="match status" value="1"/>
</dbReference>
<dbReference type="InterPro" id="IPR056670">
    <property type="entry name" value="DUF7768"/>
</dbReference>
<comment type="caution">
    <text evidence="2">The sequence shown here is derived from an EMBL/GenBank/DDBJ whole genome shotgun (WGS) entry which is preliminary data.</text>
</comment>